<evidence type="ECO:0000259" key="15">
    <source>
        <dbReference type="Pfam" id="PF00294"/>
    </source>
</evidence>
<evidence type="ECO:0000256" key="13">
    <source>
        <dbReference type="ARBA" id="ARBA00075711"/>
    </source>
</evidence>
<dbReference type="PANTHER" id="PTHR43085">
    <property type="entry name" value="HEXOKINASE FAMILY MEMBER"/>
    <property type="match status" value="1"/>
</dbReference>
<organism evidence="16 17">
    <name type="scientific">Vibrio viridaestus</name>
    <dbReference type="NCBI Taxonomy" id="2487322"/>
    <lineage>
        <taxon>Bacteria</taxon>
        <taxon>Pseudomonadati</taxon>
        <taxon>Pseudomonadota</taxon>
        <taxon>Gammaproteobacteria</taxon>
        <taxon>Vibrionales</taxon>
        <taxon>Vibrionaceae</taxon>
        <taxon>Vibrio</taxon>
    </lineage>
</organism>
<evidence type="ECO:0000256" key="12">
    <source>
        <dbReference type="ARBA" id="ARBA00067931"/>
    </source>
</evidence>
<comment type="function">
    <text evidence="10">Catalyzes the phosphorylation of 2-keto-3-deoxygluconate (KDG) to produce 2-keto-3-deoxy-6-phosphogluconate (KDPG).</text>
</comment>
<comment type="catalytic activity">
    <reaction evidence="9">
        <text>2-dehydro-3-deoxy-D-gluconate + ATP = 2-dehydro-3-deoxy-6-phospho-D-gluconate + ADP + H(+)</text>
        <dbReference type="Rhea" id="RHEA:14797"/>
        <dbReference type="ChEBI" id="CHEBI:15378"/>
        <dbReference type="ChEBI" id="CHEBI:30616"/>
        <dbReference type="ChEBI" id="CHEBI:57569"/>
        <dbReference type="ChEBI" id="CHEBI:57990"/>
        <dbReference type="ChEBI" id="CHEBI:456216"/>
        <dbReference type="EC" id="2.7.1.45"/>
    </reaction>
</comment>
<accession>A0A3N9TL45</accession>
<dbReference type="GO" id="GO:0006974">
    <property type="term" value="P:DNA damage response"/>
    <property type="evidence" value="ECO:0007669"/>
    <property type="project" value="TreeGrafter"/>
</dbReference>
<dbReference type="Proteomes" id="UP000281112">
    <property type="component" value="Unassembled WGS sequence"/>
</dbReference>
<proteinExistence type="inferred from homology"/>
<feature type="domain" description="Carbohydrate kinase PfkB" evidence="15">
    <location>
        <begin position="12"/>
        <end position="302"/>
    </location>
</feature>
<evidence type="ECO:0000256" key="11">
    <source>
        <dbReference type="ARBA" id="ARBA00066369"/>
    </source>
</evidence>
<evidence type="ECO:0000256" key="8">
    <source>
        <dbReference type="ARBA" id="ARBA00044254"/>
    </source>
</evidence>
<keyword evidence="5" id="KW-0067">ATP-binding</keyword>
<keyword evidence="2" id="KW-0808">Transferase</keyword>
<dbReference type="SUPFAM" id="SSF53613">
    <property type="entry name" value="Ribokinase-like"/>
    <property type="match status" value="1"/>
</dbReference>
<keyword evidence="3" id="KW-0547">Nucleotide-binding</keyword>
<evidence type="ECO:0000256" key="5">
    <source>
        <dbReference type="ARBA" id="ARBA00022840"/>
    </source>
</evidence>
<keyword evidence="6" id="KW-0119">Carbohydrate metabolism</keyword>
<dbReference type="EC" id="2.7.1.45" evidence="11"/>
<dbReference type="InterPro" id="IPR029056">
    <property type="entry name" value="Ribokinase-like"/>
</dbReference>
<dbReference type="PANTHER" id="PTHR43085:SF15">
    <property type="entry name" value="2-DEHYDRO-3-DEOXYGLUCONOKINASE"/>
    <property type="match status" value="1"/>
</dbReference>
<dbReference type="InterPro" id="IPR050306">
    <property type="entry name" value="PfkB_Carbo_kinase"/>
</dbReference>
<dbReference type="AlphaFoldDB" id="A0A3N9TL45"/>
<dbReference type="GO" id="GO:0008673">
    <property type="term" value="F:2-dehydro-3-deoxygluconokinase activity"/>
    <property type="evidence" value="ECO:0007669"/>
    <property type="project" value="UniProtKB-EC"/>
</dbReference>
<dbReference type="CDD" id="cd01166">
    <property type="entry name" value="KdgK"/>
    <property type="match status" value="1"/>
</dbReference>
<evidence type="ECO:0000256" key="4">
    <source>
        <dbReference type="ARBA" id="ARBA00022777"/>
    </source>
</evidence>
<gene>
    <name evidence="16" type="ORF">EES38_02895</name>
</gene>
<name>A0A3N9TL45_9VIBR</name>
<dbReference type="OrthoDB" id="9776822at2"/>
<evidence type="ECO:0000313" key="16">
    <source>
        <dbReference type="EMBL" id="RQW64997.1"/>
    </source>
</evidence>
<sequence>MNIQNVAIIGECMVELHREGTMYQQGFGGDTLNTATYLSRLTHSSGIETSYLTGLGKDEFSRRMIEAWQKDNINTDKIDISETKLPGLYAIETDANGERRFFYWRNDAAAKFWIVNHTVDSLSQLLSHYQMIYLSGISLAILPQSSRQTLIEALALCRSNGATISFDNNFRPALWESIDAARENYAQLLKNTDIAFLTYDDEQALYGDTSEEQTIKRTMEFGVKEIVIKRGAEPCFVVTNQQTIEEPAKRVEKVVDTTAAGDSFSAGYLAKRLLGGSLSESAQAGHLLASTVIQYPGAVIPKEATPNL</sequence>
<dbReference type="InterPro" id="IPR002173">
    <property type="entry name" value="Carboh/pur_kinase_PfkB_CS"/>
</dbReference>
<evidence type="ECO:0000256" key="7">
    <source>
        <dbReference type="ARBA" id="ARBA00043951"/>
    </source>
</evidence>
<evidence type="ECO:0000256" key="14">
    <source>
        <dbReference type="ARBA" id="ARBA00080545"/>
    </source>
</evidence>
<dbReference type="GO" id="GO:0019698">
    <property type="term" value="P:D-galacturonate catabolic process"/>
    <property type="evidence" value="ECO:0007669"/>
    <property type="project" value="TreeGrafter"/>
</dbReference>
<dbReference type="GO" id="GO:0042840">
    <property type="term" value="P:D-glucuronate catabolic process"/>
    <property type="evidence" value="ECO:0007669"/>
    <property type="project" value="TreeGrafter"/>
</dbReference>
<dbReference type="Gene3D" id="3.40.1190.20">
    <property type="match status" value="1"/>
</dbReference>
<keyword evidence="17" id="KW-1185">Reference proteome</keyword>
<evidence type="ECO:0000256" key="1">
    <source>
        <dbReference type="ARBA" id="ARBA00010688"/>
    </source>
</evidence>
<dbReference type="GO" id="GO:0005829">
    <property type="term" value="C:cytosol"/>
    <property type="evidence" value="ECO:0007669"/>
    <property type="project" value="TreeGrafter"/>
</dbReference>
<dbReference type="InterPro" id="IPR011611">
    <property type="entry name" value="PfkB_dom"/>
</dbReference>
<dbReference type="Pfam" id="PF00294">
    <property type="entry name" value="PfkB"/>
    <property type="match status" value="1"/>
</dbReference>
<reference evidence="16 17" key="1">
    <citation type="submission" date="2018-11" db="EMBL/GenBank/DDBJ databases">
        <title>Vibrio LJC006 sp. nov., isolated from seawater during the bloom of the enteromorpha.</title>
        <authorList>
            <person name="Liang J."/>
        </authorList>
    </citation>
    <scope>NUCLEOTIDE SEQUENCE [LARGE SCALE GENOMIC DNA]</scope>
    <source>
        <strain evidence="16 17">LJC006</strain>
    </source>
</reference>
<protein>
    <recommendedName>
        <fullName evidence="12">2-dehydro-3-deoxygluconokinase</fullName>
        <ecNumber evidence="11">2.7.1.45</ecNumber>
    </recommendedName>
    <alternativeName>
        <fullName evidence="13">2-keto-3-deoxygluconokinase</fullName>
    </alternativeName>
    <alternativeName>
        <fullName evidence="14">3-deoxy-2-oxo-D-gluconate kinase</fullName>
    </alternativeName>
    <alternativeName>
        <fullName evidence="8">KDG kinase</fullName>
    </alternativeName>
</protein>
<evidence type="ECO:0000256" key="3">
    <source>
        <dbReference type="ARBA" id="ARBA00022741"/>
    </source>
</evidence>
<keyword evidence="4 16" id="KW-0418">Kinase</keyword>
<comment type="caution">
    <text evidence="16">The sequence shown here is derived from an EMBL/GenBank/DDBJ whole genome shotgun (WGS) entry which is preliminary data.</text>
</comment>
<dbReference type="GO" id="GO:0005524">
    <property type="term" value="F:ATP binding"/>
    <property type="evidence" value="ECO:0007669"/>
    <property type="project" value="UniProtKB-KW"/>
</dbReference>
<evidence type="ECO:0000313" key="17">
    <source>
        <dbReference type="Proteomes" id="UP000281112"/>
    </source>
</evidence>
<evidence type="ECO:0000256" key="6">
    <source>
        <dbReference type="ARBA" id="ARBA00023277"/>
    </source>
</evidence>
<evidence type="ECO:0000256" key="2">
    <source>
        <dbReference type="ARBA" id="ARBA00022679"/>
    </source>
</evidence>
<evidence type="ECO:0000256" key="10">
    <source>
        <dbReference type="ARBA" id="ARBA00054997"/>
    </source>
</evidence>
<comment type="similarity">
    <text evidence="1">Belongs to the carbohydrate kinase PfkB family.</text>
</comment>
<dbReference type="RefSeq" id="WP_124935648.1">
    <property type="nucleotide sequence ID" value="NZ_RJVQ01000001.1"/>
</dbReference>
<comment type="pathway">
    <text evidence="7">Carbohydrate acid metabolism; 2-dehydro-3-deoxy-D-gluconate degradation; D-glyceraldehyde 3-phosphate and pyruvate from 2-dehydro-3-deoxy-D-gluconate: step 1/2.</text>
</comment>
<dbReference type="PROSITE" id="PS00584">
    <property type="entry name" value="PFKB_KINASES_2"/>
    <property type="match status" value="1"/>
</dbReference>
<dbReference type="FunFam" id="3.40.1190.20:FF:000011">
    <property type="entry name" value="2-dehydro-3-deoxygluconokinase, putative"/>
    <property type="match status" value="1"/>
</dbReference>
<evidence type="ECO:0000256" key="9">
    <source>
        <dbReference type="ARBA" id="ARBA00050729"/>
    </source>
</evidence>
<dbReference type="EMBL" id="RJVQ01000001">
    <property type="protein sequence ID" value="RQW64997.1"/>
    <property type="molecule type" value="Genomic_DNA"/>
</dbReference>